<dbReference type="Pfam" id="PF14331">
    <property type="entry name" value="IcmF-related_N"/>
    <property type="match status" value="1"/>
</dbReference>
<dbReference type="InterPro" id="IPR010623">
    <property type="entry name" value="IcmF_C"/>
</dbReference>
<gene>
    <name evidence="6" type="primary">tssM</name>
    <name evidence="6" type="ORF">CSUB8521_0925</name>
</gene>
<dbReference type="Pfam" id="PF06761">
    <property type="entry name" value="IcmF-related"/>
    <property type="match status" value="1"/>
</dbReference>
<dbReference type="Gene3D" id="3.40.50.300">
    <property type="entry name" value="P-loop containing nucleotide triphosphate hydrolases"/>
    <property type="match status" value="1"/>
</dbReference>
<sequence length="1180" mass="137480">MFQKIIQILKSRIFITTVILVVLGVLSLFFWSYGSLFAFNEIYVFSNPYLRFGIIFVFWCCIFLFFLLKPLSNFIKSFKDDKRIKLKEIKKEANEFLYKAKRNFFIALKDAQQTWKKDINTKNLPLVIIIGKEGAGKSTFINYSDIEYPLSDSLESYKKMHKSTSNFSLYVSKRGALLDTEGNYFSQEDFFHPNSSDELPEDDIEKNKDFLIKKSIWQNFLRFLNKNYFHSKLNGVVLVVDTKMFLENPKEYANNLIRYLTKRVHECEKILGVQLPIYVVFSKLDLIEGMKEFFDTFSDKIPKKAFGISFIEGFKDEDVQRSFEEISQSLFLHFVDKNSSIYSIEEKNKIYLFLKQLDNLFALSKEFIVQLQNENMLKNSSILRGMYYVSAYQENVPRNFVLDIICEKYNIKKPLAQVKPSFNKQSYFVQSLLEDIVFKDSSLSKIKSFYKKMSLVGLILLLVCVTYSISSYVILKSEQEKKISQSVYNNLSLLLENIQDYSMMGIEEKAKLLVDLRNILSVYPQLVEKSSITEYLGLNIAYKGFEKAQNLYYRISEDVLKNTLLKEMEIILQTDDNYENLIKTLYVYKSLFEQKYLDKNLLKIWINENWNFLEKYKISKENFLSGIDELQKIDLSSSQEDETSINLSIEKLYNMAKIQRIYTLLNFINLDKKNTTYSFKNELGFAANNVFSESIRIDNIDEIYTKRGMVDFLQTLNVKIDKAMEIDSWILNDMSNTENRSNMAMRIIKIYLSQYQNKWQEILNSLAPKKFISKSSMLNELSILSKKENPLMNFIKIVSINTNLNDATLLTQAYNLGINAAEIKTSFMGITSAFDAYHKIIEQNSILNTGATAVGLDVGSHQKTMELINADLLNIHKKITDFSTNNSQTIEEKIKYALSDSKDSSDPFSSLGQNIKNLPSELEKYYSTLSLYAWNIVENHGISLFNTVWLNEVYTPFVNEIAPFYPFNLLSSQDLSIDSFKNFFGKNGILNKFYEKYLTSVLTKRKNVYSINSKFSSRLTFSKEFLDFITKAGNLSELMLNANDVMRVRFTLQSLDLSADFSFVKVKYNDTSITYDHTLHTKLDVITDEFNNGTSFDFTAYSYLDANVNYTKSYKGEWAWYKLLQESKNLNSSYSVLFNDNKKMYFDFKLNNNNSDVDNIIKILSDFKIVENITRAQNDR</sequence>
<dbReference type="HOGENOM" id="CLU_271245_0_0_7"/>
<feature type="transmembrane region" description="Helical" evidence="1">
    <location>
        <begin position="455"/>
        <end position="475"/>
    </location>
</feature>
<dbReference type="PANTHER" id="PTHR36153">
    <property type="entry name" value="INNER MEMBRANE PROTEIN-RELATED"/>
    <property type="match status" value="1"/>
</dbReference>
<dbReference type="SUPFAM" id="SSF52540">
    <property type="entry name" value="P-loop containing nucleoside triphosphate hydrolases"/>
    <property type="match status" value="1"/>
</dbReference>
<keyword evidence="1" id="KW-0812">Transmembrane</keyword>
<dbReference type="KEGG" id="csm:CSUB8521_0925"/>
<evidence type="ECO:0000256" key="1">
    <source>
        <dbReference type="SAM" id="Phobius"/>
    </source>
</evidence>
<evidence type="ECO:0000313" key="7">
    <source>
        <dbReference type="Proteomes" id="UP000031135"/>
    </source>
</evidence>
<organism evidence="6 7">
    <name type="scientific">Campylobacter subantarcticus LMG 24374</name>
    <dbReference type="NCBI Taxonomy" id="1388751"/>
    <lineage>
        <taxon>Bacteria</taxon>
        <taxon>Pseudomonadati</taxon>
        <taxon>Campylobacterota</taxon>
        <taxon>Epsilonproteobacteria</taxon>
        <taxon>Campylobacterales</taxon>
        <taxon>Campylobacteraceae</taxon>
        <taxon>Campylobacter</taxon>
    </lineage>
</organism>
<feature type="domain" description="Type VI secretion system component TssM1 helical" evidence="5">
    <location>
        <begin position="945"/>
        <end position="1041"/>
    </location>
</feature>
<protein>
    <submittedName>
        <fullName evidence="6">Type VI secretion system, membrane platform protein</fullName>
    </submittedName>
</protein>
<feature type="domain" description="Type VI secretion system IcmF C-terminal" evidence="2">
    <location>
        <begin position="1050"/>
        <end position="1148"/>
    </location>
</feature>
<keyword evidence="1" id="KW-0472">Membrane</keyword>
<dbReference type="InterPro" id="IPR017731">
    <property type="entry name" value="TssM1-like"/>
</dbReference>
<dbReference type="InterPro" id="IPR053156">
    <property type="entry name" value="T6SS_TssM-like"/>
</dbReference>
<dbReference type="PANTHER" id="PTHR36153:SF1">
    <property type="entry name" value="TYPE VI SECRETION SYSTEM COMPONENT TSSM1"/>
    <property type="match status" value="1"/>
</dbReference>
<evidence type="ECO:0000259" key="5">
    <source>
        <dbReference type="Pfam" id="PF21070"/>
    </source>
</evidence>
<name>A0A0A8H9V8_9BACT</name>
<dbReference type="AlphaFoldDB" id="A0A0A8H9V8"/>
<dbReference type="Proteomes" id="UP000031135">
    <property type="component" value="Chromosome"/>
</dbReference>
<evidence type="ECO:0000313" key="6">
    <source>
        <dbReference type="EMBL" id="AJC90762.1"/>
    </source>
</evidence>
<dbReference type="InterPro" id="IPR025743">
    <property type="entry name" value="TssM1_N"/>
</dbReference>
<feature type="transmembrane region" description="Helical" evidence="1">
    <location>
        <begin position="12"/>
        <end position="34"/>
    </location>
</feature>
<reference evidence="6 7" key="1">
    <citation type="journal article" date="2014" name="Genome Biol. Evol.">
        <title>Comparative Genomics of the Campylobacter lari Group.</title>
        <authorList>
            <person name="Miller W.G."/>
            <person name="Yee E."/>
            <person name="Chapman M.H."/>
            <person name="Smith T.P."/>
            <person name="Bono J.L."/>
            <person name="Huynh S."/>
            <person name="Parker C.T."/>
            <person name="Vandamme P."/>
            <person name="Luong K."/>
            <person name="Korlach J."/>
        </authorList>
    </citation>
    <scope>NUCLEOTIDE SEQUENCE [LARGE SCALE GENOMIC DNA]</scope>
    <source>
        <strain evidence="6 7">LMG 24374</strain>
    </source>
</reference>
<feature type="domain" description="IcmF-related" evidence="3">
    <location>
        <begin position="512"/>
        <end position="803"/>
    </location>
</feature>
<proteinExistence type="predicted"/>
<dbReference type="InterPro" id="IPR048677">
    <property type="entry name" value="TssM1_hel"/>
</dbReference>
<dbReference type="InterPro" id="IPR027417">
    <property type="entry name" value="P-loop_NTPase"/>
</dbReference>
<keyword evidence="1" id="KW-1133">Transmembrane helix</keyword>
<evidence type="ECO:0000259" key="2">
    <source>
        <dbReference type="Pfam" id="PF06744"/>
    </source>
</evidence>
<evidence type="ECO:0000259" key="3">
    <source>
        <dbReference type="Pfam" id="PF06761"/>
    </source>
</evidence>
<dbReference type="InterPro" id="IPR009612">
    <property type="entry name" value="IcmF-rel"/>
</dbReference>
<dbReference type="RefSeq" id="WP_039663841.1">
    <property type="nucleotide sequence ID" value="NZ_CP007772.1"/>
</dbReference>
<evidence type="ECO:0000259" key="4">
    <source>
        <dbReference type="Pfam" id="PF14331"/>
    </source>
</evidence>
<dbReference type="EMBL" id="CP007772">
    <property type="protein sequence ID" value="AJC90762.1"/>
    <property type="molecule type" value="Genomic_DNA"/>
</dbReference>
<feature type="transmembrane region" description="Helical" evidence="1">
    <location>
        <begin position="49"/>
        <end position="68"/>
    </location>
</feature>
<dbReference type="Pfam" id="PF21070">
    <property type="entry name" value="IcmF_helical"/>
    <property type="match status" value="1"/>
</dbReference>
<dbReference type="Pfam" id="PF06744">
    <property type="entry name" value="IcmF_C"/>
    <property type="match status" value="1"/>
</dbReference>
<dbReference type="OrthoDB" id="9758229at2"/>
<feature type="domain" description="Type VI secretion system component TssM1 N-terminal" evidence="4">
    <location>
        <begin position="214"/>
        <end position="445"/>
    </location>
</feature>
<dbReference type="NCBIfam" id="TIGR03348">
    <property type="entry name" value="VI_IcmF"/>
    <property type="match status" value="1"/>
</dbReference>
<accession>A0A0A8H9V8</accession>